<gene>
    <name evidence="2" type="ORF">HNP60_000102</name>
</gene>
<name>A0ABR6NC92_9SPHN</name>
<comment type="caution">
    <text evidence="2">The sequence shown here is derived from an EMBL/GenBank/DDBJ whole genome shotgun (WGS) entry which is preliminary data.</text>
</comment>
<reference evidence="2 3" key="1">
    <citation type="submission" date="2020-08" db="EMBL/GenBank/DDBJ databases">
        <title>Exploring microbial biodiversity for novel pathways involved in the catabolism of aromatic compounds derived from lignin.</title>
        <authorList>
            <person name="Elkins J."/>
        </authorList>
    </citation>
    <scope>NUCLEOTIDE SEQUENCE [LARGE SCALE GENOMIC DNA]</scope>
    <source>
        <strain evidence="2 3">B1D3A</strain>
    </source>
</reference>
<dbReference type="EMBL" id="JACHKA010000001">
    <property type="protein sequence ID" value="MBB5984128.1"/>
    <property type="molecule type" value="Genomic_DNA"/>
</dbReference>
<organism evidence="2 3">
    <name type="scientific">Sphingobium lignivorans</name>
    <dbReference type="NCBI Taxonomy" id="2735886"/>
    <lineage>
        <taxon>Bacteria</taxon>
        <taxon>Pseudomonadati</taxon>
        <taxon>Pseudomonadota</taxon>
        <taxon>Alphaproteobacteria</taxon>
        <taxon>Sphingomonadales</taxon>
        <taxon>Sphingomonadaceae</taxon>
        <taxon>Sphingobium</taxon>
    </lineage>
</organism>
<dbReference type="RefSeq" id="WP_260394581.1">
    <property type="nucleotide sequence ID" value="NZ_JACHKA010000001.1"/>
</dbReference>
<protein>
    <submittedName>
        <fullName evidence="2">Uncharacterized protein</fullName>
    </submittedName>
</protein>
<sequence length="41" mass="4514">MLLRTRSMASGQGQAPPGAMRQLQDRTPELQTDILDINCLS</sequence>
<accession>A0ABR6NC92</accession>
<proteinExistence type="predicted"/>
<evidence type="ECO:0000313" key="3">
    <source>
        <dbReference type="Proteomes" id="UP001138540"/>
    </source>
</evidence>
<evidence type="ECO:0000256" key="1">
    <source>
        <dbReference type="SAM" id="MobiDB-lite"/>
    </source>
</evidence>
<feature type="region of interest" description="Disordered" evidence="1">
    <location>
        <begin position="1"/>
        <end position="27"/>
    </location>
</feature>
<keyword evidence="3" id="KW-1185">Reference proteome</keyword>
<dbReference type="Proteomes" id="UP001138540">
    <property type="component" value="Unassembled WGS sequence"/>
</dbReference>
<evidence type="ECO:0000313" key="2">
    <source>
        <dbReference type="EMBL" id="MBB5984128.1"/>
    </source>
</evidence>